<proteinExistence type="predicted"/>
<dbReference type="EMBL" id="VSRR010086074">
    <property type="protein sequence ID" value="MPC90946.1"/>
    <property type="molecule type" value="Genomic_DNA"/>
</dbReference>
<evidence type="ECO:0000313" key="1">
    <source>
        <dbReference type="EMBL" id="MPC90946.1"/>
    </source>
</evidence>
<gene>
    <name evidence="1" type="ORF">E2C01_085950</name>
</gene>
<name>A0A5B7JA97_PORTR</name>
<dbReference type="AlphaFoldDB" id="A0A5B7JA97"/>
<reference evidence="1 2" key="1">
    <citation type="submission" date="2019-05" db="EMBL/GenBank/DDBJ databases">
        <title>Another draft genome of Portunus trituberculatus and its Hox gene families provides insights of decapod evolution.</title>
        <authorList>
            <person name="Jeong J.-H."/>
            <person name="Song I."/>
            <person name="Kim S."/>
            <person name="Choi T."/>
            <person name="Kim D."/>
            <person name="Ryu S."/>
            <person name="Kim W."/>
        </authorList>
    </citation>
    <scope>NUCLEOTIDE SEQUENCE [LARGE SCALE GENOMIC DNA]</scope>
    <source>
        <tissue evidence="1">Muscle</tissue>
    </source>
</reference>
<accession>A0A5B7JA97</accession>
<sequence length="86" mass="10039">MREARLRAANLFLSPDVSHLHTEQVTPRHESFNITLRQGFGKILLAARPGWAYRHVRQISTRGTSRRSLISYGRDIPRNIHHRRTV</sequence>
<organism evidence="1 2">
    <name type="scientific">Portunus trituberculatus</name>
    <name type="common">Swimming crab</name>
    <name type="synonym">Neptunus trituberculatus</name>
    <dbReference type="NCBI Taxonomy" id="210409"/>
    <lineage>
        <taxon>Eukaryota</taxon>
        <taxon>Metazoa</taxon>
        <taxon>Ecdysozoa</taxon>
        <taxon>Arthropoda</taxon>
        <taxon>Crustacea</taxon>
        <taxon>Multicrustacea</taxon>
        <taxon>Malacostraca</taxon>
        <taxon>Eumalacostraca</taxon>
        <taxon>Eucarida</taxon>
        <taxon>Decapoda</taxon>
        <taxon>Pleocyemata</taxon>
        <taxon>Brachyura</taxon>
        <taxon>Eubrachyura</taxon>
        <taxon>Portunoidea</taxon>
        <taxon>Portunidae</taxon>
        <taxon>Portuninae</taxon>
        <taxon>Portunus</taxon>
    </lineage>
</organism>
<comment type="caution">
    <text evidence="1">The sequence shown here is derived from an EMBL/GenBank/DDBJ whole genome shotgun (WGS) entry which is preliminary data.</text>
</comment>
<dbReference type="Proteomes" id="UP000324222">
    <property type="component" value="Unassembled WGS sequence"/>
</dbReference>
<evidence type="ECO:0000313" key="2">
    <source>
        <dbReference type="Proteomes" id="UP000324222"/>
    </source>
</evidence>
<keyword evidence="2" id="KW-1185">Reference proteome</keyword>
<protein>
    <submittedName>
        <fullName evidence="1">Uncharacterized protein</fullName>
    </submittedName>
</protein>